<name>A0A2A4YJH3_UNCAE</name>
<dbReference type="SUPFAM" id="SSF55194">
    <property type="entry name" value="Ribosome recycling factor, RRF"/>
    <property type="match status" value="1"/>
</dbReference>
<dbReference type="AlphaFoldDB" id="A0A2A4YJH3"/>
<evidence type="ECO:0000313" key="2">
    <source>
        <dbReference type="Proteomes" id="UP000217838"/>
    </source>
</evidence>
<gene>
    <name evidence="1" type="ORF">COB11_03765</name>
</gene>
<dbReference type="Proteomes" id="UP000217838">
    <property type="component" value="Unassembled WGS sequence"/>
</dbReference>
<sequence>MTVMKETEDKMKTALEHFKVELRNLRSGRANPSVLDSVVV</sequence>
<feature type="non-terminal residue" evidence="1">
    <location>
        <position position="40"/>
    </location>
</feature>
<reference evidence="2" key="1">
    <citation type="submission" date="2017-08" db="EMBL/GenBank/DDBJ databases">
        <title>A dynamic microbial community with high functional redundancy inhabits the cold, oxic subseafloor aquifer.</title>
        <authorList>
            <person name="Tully B.J."/>
            <person name="Wheat C.G."/>
            <person name="Glazer B.T."/>
            <person name="Huber J.A."/>
        </authorList>
    </citation>
    <scope>NUCLEOTIDE SEQUENCE [LARGE SCALE GENOMIC DNA]</scope>
</reference>
<evidence type="ECO:0000313" key="1">
    <source>
        <dbReference type="EMBL" id="PCI94465.1"/>
    </source>
</evidence>
<dbReference type="InterPro" id="IPR036191">
    <property type="entry name" value="RRF_sf"/>
</dbReference>
<protein>
    <submittedName>
        <fullName evidence="1">Ribosome recycling factor</fullName>
    </submittedName>
</protein>
<dbReference type="Gene3D" id="3.30.1360.40">
    <property type="match status" value="1"/>
</dbReference>
<comment type="caution">
    <text evidence="1">The sequence shown here is derived from an EMBL/GenBank/DDBJ whole genome shotgun (WGS) entry which is preliminary data.</text>
</comment>
<accession>A0A2A4YJH3</accession>
<dbReference type="Gene3D" id="1.10.132.20">
    <property type="entry name" value="Ribosome-recycling factor"/>
    <property type="match status" value="1"/>
</dbReference>
<dbReference type="EMBL" id="NVUU01000038">
    <property type="protein sequence ID" value="PCI94465.1"/>
    <property type="molecule type" value="Genomic_DNA"/>
</dbReference>
<organism evidence="1 2">
    <name type="scientific">Aerophobetes bacterium</name>
    <dbReference type="NCBI Taxonomy" id="2030807"/>
    <lineage>
        <taxon>Bacteria</taxon>
        <taxon>Candidatus Aerophobota</taxon>
    </lineage>
</organism>
<proteinExistence type="predicted"/>